<dbReference type="AlphaFoldDB" id="A0A1Y2HM27"/>
<dbReference type="PROSITE" id="PS50039">
    <property type="entry name" value="FORK_HEAD_3"/>
    <property type="match status" value="1"/>
</dbReference>
<dbReference type="OrthoDB" id="5954824at2759"/>
<dbReference type="GO" id="GO:0000978">
    <property type="term" value="F:RNA polymerase II cis-regulatory region sequence-specific DNA binding"/>
    <property type="evidence" value="ECO:0007669"/>
    <property type="project" value="TreeGrafter"/>
</dbReference>
<dbReference type="SUPFAM" id="SSF46785">
    <property type="entry name" value="Winged helix' DNA-binding domain"/>
    <property type="match status" value="1"/>
</dbReference>
<dbReference type="GO" id="GO:0000981">
    <property type="term" value="F:DNA-binding transcription factor activity, RNA polymerase II-specific"/>
    <property type="evidence" value="ECO:0007669"/>
    <property type="project" value="TreeGrafter"/>
</dbReference>
<organism evidence="5 6">
    <name type="scientific">Catenaria anguillulae PL171</name>
    <dbReference type="NCBI Taxonomy" id="765915"/>
    <lineage>
        <taxon>Eukaryota</taxon>
        <taxon>Fungi</taxon>
        <taxon>Fungi incertae sedis</taxon>
        <taxon>Blastocladiomycota</taxon>
        <taxon>Blastocladiomycetes</taxon>
        <taxon>Blastocladiales</taxon>
        <taxon>Catenariaceae</taxon>
        <taxon>Catenaria</taxon>
    </lineage>
</organism>
<dbReference type="STRING" id="765915.A0A1Y2HM27"/>
<evidence type="ECO:0000259" key="4">
    <source>
        <dbReference type="PROSITE" id="PS50039"/>
    </source>
</evidence>
<evidence type="ECO:0000313" key="6">
    <source>
        <dbReference type="Proteomes" id="UP000193411"/>
    </source>
</evidence>
<keyword evidence="1 3" id="KW-0238">DNA-binding</keyword>
<dbReference type="PANTHER" id="PTHR11829:SF343">
    <property type="entry name" value="FORK-HEAD DOMAIN-CONTAINING PROTEIN"/>
    <property type="match status" value="1"/>
</dbReference>
<evidence type="ECO:0000313" key="5">
    <source>
        <dbReference type="EMBL" id="ORZ35626.1"/>
    </source>
</evidence>
<dbReference type="PANTHER" id="PTHR11829">
    <property type="entry name" value="FORKHEAD BOX PROTEIN"/>
    <property type="match status" value="1"/>
</dbReference>
<feature type="domain" description="Fork-head" evidence="4">
    <location>
        <begin position="1"/>
        <end position="72"/>
    </location>
</feature>
<evidence type="ECO:0000256" key="2">
    <source>
        <dbReference type="ARBA" id="ARBA00023242"/>
    </source>
</evidence>
<dbReference type="PRINTS" id="PR00053">
    <property type="entry name" value="FORKHEAD"/>
</dbReference>
<proteinExistence type="predicted"/>
<dbReference type="InterPro" id="IPR030456">
    <property type="entry name" value="TF_fork_head_CS_2"/>
</dbReference>
<sequence>KPKLSYAQLICRAIADSREGKMTLAKIYEWIMDKFPFYRLSESGWQNSVRHNLSTNKCFIKEPRPKEVEGKGRCISASTLLILARTLVSHAYSRGRLENFLACRTRLFYFTFGGRPLLTP</sequence>
<dbReference type="EMBL" id="MCFL01000021">
    <property type="protein sequence ID" value="ORZ35626.1"/>
    <property type="molecule type" value="Genomic_DNA"/>
</dbReference>
<evidence type="ECO:0000256" key="1">
    <source>
        <dbReference type="ARBA" id="ARBA00023125"/>
    </source>
</evidence>
<dbReference type="InterPro" id="IPR050211">
    <property type="entry name" value="FOX_domain-containing"/>
</dbReference>
<evidence type="ECO:0000256" key="3">
    <source>
        <dbReference type="PROSITE-ProRule" id="PRU00089"/>
    </source>
</evidence>
<name>A0A1Y2HM27_9FUNG</name>
<feature type="non-terminal residue" evidence="5">
    <location>
        <position position="1"/>
    </location>
</feature>
<keyword evidence="6" id="KW-1185">Reference proteome</keyword>
<dbReference type="CDD" id="cd20024">
    <property type="entry name" value="FH_FOXJ2-like"/>
    <property type="match status" value="1"/>
</dbReference>
<dbReference type="GO" id="GO:0005634">
    <property type="term" value="C:nucleus"/>
    <property type="evidence" value="ECO:0007669"/>
    <property type="project" value="UniProtKB-SubCell"/>
</dbReference>
<dbReference type="InterPro" id="IPR001766">
    <property type="entry name" value="Fork_head_dom"/>
</dbReference>
<reference evidence="5 6" key="1">
    <citation type="submission" date="2016-07" db="EMBL/GenBank/DDBJ databases">
        <title>Pervasive Adenine N6-methylation of Active Genes in Fungi.</title>
        <authorList>
            <consortium name="DOE Joint Genome Institute"/>
            <person name="Mondo S.J."/>
            <person name="Dannebaum R.O."/>
            <person name="Kuo R.C."/>
            <person name="Labutti K."/>
            <person name="Haridas S."/>
            <person name="Kuo A."/>
            <person name="Salamov A."/>
            <person name="Ahrendt S.R."/>
            <person name="Lipzen A."/>
            <person name="Sullivan W."/>
            <person name="Andreopoulos W.B."/>
            <person name="Clum A."/>
            <person name="Lindquist E."/>
            <person name="Daum C."/>
            <person name="Ramamoorthy G.K."/>
            <person name="Gryganskyi A."/>
            <person name="Culley D."/>
            <person name="Magnuson J.K."/>
            <person name="James T.Y."/>
            <person name="O'Malley M.A."/>
            <person name="Stajich J.E."/>
            <person name="Spatafora J.W."/>
            <person name="Visel A."/>
            <person name="Grigoriev I.V."/>
        </authorList>
    </citation>
    <scope>NUCLEOTIDE SEQUENCE [LARGE SCALE GENOMIC DNA]</scope>
    <source>
        <strain evidence="5 6">PL171</strain>
    </source>
</reference>
<comment type="caution">
    <text evidence="5">The sequence shown here is derived from an EMBL/GenBank/DDBJ whole genome shotgun (WGS) entry which is preliminary data.</text>
</comment>
<accession>A0A1Y2HM27</accession>
<keyword evidence="2 3" id="KW-0539">Nucleus</keyword>
<gene>
    <name evidence="5" type="ORF">BCR44DRAFT_129269</name>
</gene>
<dbReference type="Pfam" id="PF00250">
    <property type="entry name" value="Forkhead"/>
    <property type="match status" value="1"/>
</dbReference>
<feature type="DNA-binding region" description="Fork-head" evidence="3">
    <location>
        <begin position="1"/>
        <end position="72"/>
    </location>
</feature>
<dbReference type="Proteomes" id="UP000193411">
    <property type="component" value="Unassembled WGS sequence"/>
</dbReference>
<protein>
    <submittedName>
        <fullName evidence="5">Fork head domain-domain-containing protein</fullName>
    </submittedName>
</protein>
<dbReference type="Gene3D" id="1.10.10.10">
    <property type="entry name" value="Winged helix-like DNA-binding domain superfamily/Winged helix DNA-binding domain"/>
    <property type="match status" value="1"/>
</dbReference>
<comment type="subcellular location">
    <subcellularLocation>
        <location evidence="3">Nucleus</location>
    </subcellularLocation>
</comment>
<dbReference type="InterPro" id="IPR036390">
    <property type="entry name" value="WH_DNA-bd_sf"/>
</dbReference>
<dbReference type="PROSITE" id="PS00658">
    <property type="entry name" value="FORK_HEAD_2"/>
    <property type="match status" value="1"/>
</dbReference>
<dbReference type="SMART" id="SM00339">
    <property type="entry name" value="FH"/>
    <property type="match status" value="1"/>
</dbReference>
<dbReference type="InterPro" id="IPR036388">
    <property type="entry name" value="WH-like_DNA-bd_sf"/>
</dbReference>